<accession>A0ACC0ML28</accession>
<evidence type="ECO:0000313" key="1">
    <source>
        <dbReference type="EMBL" id="KAI8541217.1"/>
    </source>
</evidence>
<protein>
    <submittedName>
        <fullName evidence="1">Uncharacterized protein</fullName>
    </submittedName>
</protein>
<proteinExistence type="predicted"/>
<name>A0ACC0ML28_RHOML</name>
<evidence type="ECO:0000313" key="2">
    <source>
        <dbReference type="Proteomes" id="UP001062846"/>
    </source>
</evidence>
<gene>
    <name evidence="1" type="ORF">RHMOL_Rhmol08G0045100</name>
</gene>
<dbReference type="Proteomes" id="UP001062846">
    <property type="component" value="Chromosome 8"/>
</dbReference>
<comment type="caution">
    <text evidence="1">The sequence shown here is derived from an EMBL/GenBank/DDBJ whole genome shotgun (WGS) entry which is preliminary data.</text>
</comment>
<sequence length="209" mass="23666">MKNKAVTRLLKQIAQALASMTKAKSLAVNLKSKISDIRARMTIFSLLYLDKRSLLGSIRPNKLRAFLSHHQKPQQEPSNGSEDQYQISNQAYMVLSSISNIVQDATVANHVNTGYIEEATVAAKQEEEEEEDLPQSLLEELEFEDPDAGKSAKEMVRDSKEVEEGEDSRLEDRIDEVAELFITRIHQQMRMQKQDSFKSLSIHPPPLPS</sequence>
<organism evidence="1 2">
    <name type="scientific">Rhododendron molle</name>
    <name type="common">Chinese azalea</name>
    <name type="synonym">Azalea mollis</name>
    <dbReference type="NCBI Taxonomy" id="49168"/>
    <lineage>
        <taxon>Eukaryota</taxon>
        <taxon>Viridiplantae</taxon>
        <taxon>Streptophyta</taxon>
        <taxon>Embryophyta</taxon>
        <taxon>Tracheophyta</taxon>
        <taxon>Spermatophyta</taxon>
        <taxon>Magnoliopsida</taxon>
        <taxon>eudicotyledons</taxon>
        <taxon>Gunneridae</taxon>
        <taxon>Pentapetalae</taxon>
        <taxon>asterids</taxon>
        <taxon>Ericales</taxon>
        <taxon>Ericaceae</taxon>
        <taxon>Ericoideae</taxon>
        <taxon>Rhodoreae</taxon>
        <taxon>Rhododendron</taxon>
    </lineage>
</organism>
<keyword evidence="2" id="KW-1185">Reference proteome</keyword>
<reference evidence="1" key="1">
    <citation type="submission" date="2022-02" db="EMBL/GenBank/DDBJ databases">
        <title>Plant Genome Project.</title>
        <authorList>
            <person name="Zhang R.-G."/>
        </authorList>
    </citation>
    <scope>NUCLEOTIDE SEQUENCE</scope>
    <source>
        <strain evidence="1">AT1</strain>
    </source>
</reference>
<dbReference type="EMBL" id="CM046395">
    <property type="protein sequence ID" value="KAI8541217.1"/>
    <property type="molecule type" value="Genomic_DNA"/>
</dbReference>